<dbReference type="EMBL" id="JAVRHT010000003">
    <property type="protein sequence ID" value="MDT0630558.1"/>
    <property type="molecule type" value="Genomic_DNA"/>
</dbReference>
<feature type="compositionally biased region" description="Basic and acidic residues" evidence="1">
    <location>
        <begin position="346"/>
        <end position="363"/>
    </location>
</feature>
<proteinExistence type="predicted"/>
<keyword evidence="4" id="KW-1185">Reference proteome</keyword>
<comment type="caution">
    <text evidence="3">The sequence shown here is derived from an EMBL/GenBank/DDBJ whole genome shotgun (WGS) entry which is preliminary data.</text>
</comment>
<evidence type="ECO:0000256" key="1">
    <source>
        <dbReference type="SAM" id="MobiDB-lite"/>
    </source>
</evidence>
<feature type="region of interest" description="Disordered" evidence="1">
    <location>
        <begin position="789"/>
        <end position="810"/>
    </location>
</feature>
<feature type="region of interest" description="Disordered" evidence="1">
    <location>
        <begin position="1"/>
        <end position="51"/>
    </location>
</feature>
<sequence length="810" mass="84619">MSDSMIFPDDGADDGPAPDDGLGGAASAGAPEGAAPEGWAFEPLPDDVPALDASAADVPAFGDLGDFGGAGSGGEVLDVEGFEDAGFGAAAFGATAFETAEFDAPSFGAALPEGGSAPPAAPGGAGNAPAAGAPTFGSPFDAPDEGGAEAPDAYDVSFAEAATISAGPVAGPPAERAPERGGARPAPKRRAKDDLVLGLHVTPAKVYGLLVRPADGGYEPLRQFVRHRSEGGDLAGGLALSPDDVPGSDELLFDDVADGDVSVQFEAAAEIDFSAEFAGLDDGLDGGLGGGFEPDAVGGVGPSVQPIVFEVRDILEECASAGFGRPALAFAVGAPDVEYVEVEVPPEQKDKRKDRDKKKKGEAADAPAPPEAAGSAPVKRERLLERLPELSAGVDRDRVAFVPMTPRDRTRRYLAVVPEPTEPVAESLAMLREQSAHRKTSFRTIEAEVPLLVGLVRMTLAPEPGENTALVRVGAEDTVVLLLSGDRVRHYEKMQSVTALDGPDTVCSRVLLQQDVQGVGVVHNVVVASEEREKELVQGFAAFYPDARIETLREGLARFGLVGPYGPLAPVLVGAAGAALAGHLSTAKRSPFDDASLLPDALRKRSRRVEFSVGWHTLVVAAVLFMSVLYFSYLYVSQEGHIADAEQRLAEFPPEARLSAPALQARIDSLRLRQASLTASLVALDSLLLDTDRWTQTLLRTTRAAAATGGAWIEQWEPGGADVSLAGFATERGRVVGLAQRLGATIEEVTYQDIRGFPVYAYRLRFTQPPELPQVSRVLRARAEADLERAAPEPLRGLDAPAPDAAPPSP</sequence>
<gene>
    <name evidence="3" type="ORF">RM540_02255</name>
</gene>
<feature type="region of interest" description="Disordered" evidence="1">
    <location>
        <begin position="108"/>
        <end position="151"/>
    </location>
</feature>
<keyword evidence="2" id="KW-0812">Transmembrane</keyword>
<name>A0ABU3BMP5_9BACT</name>
<evidence type="ECO:0000313" key="3">
    <source>
        <dbReference type="EMBL" id="MDT0630558.1"/>
    </source>
</evidence>
<feature type="region of interest" description="Disordered" evidence="1">
    <location>
        <begin position="166"/>
        <end position="190"/>
    </location>
</feature>
<protein>
    <submittedName>
        <fullName evidence="3">Uncharacterized protein</fullName>
    </submittedName>
</protein>
<evidence type="ECO:0000256" key="2">
    <source>
        <dbReference type="SAM" id="Phobius"/>
    </source>
</evidence>
<organism evidence="3 4">
    <name type="scientific">Rubrivirga litoralis</name>
    <dbReference type="NCBI Taxonomy" id="3075598"/>
    <lineage>
        <taxon>Bacteria</taxon>
        <taxon>Pseudomonadati</taxon>
        <taxon>Rhodothermota</taxon>
        <taxon>Rhodothermia</taxon>
        <taxon>Rhodothermales</taxon>
        <taxon>Rubricoccaceae</taxon>
        <taxon>Rubrivirga</taxon>
    </lineage>
</organism>
<keyword evidence="2" id="KW-1133">Transmembrane helix</keyword>
<accession>A0ABU3BMP5</accession>
<evidence type="ECO:0000313" key="4">
    <source>
        <dbReference type="Proteomes" id="UP001267426"/>
    </source>
</evidence>
<reference evidence="3 4" key="1">
    <citation type="submission" date="2023-09" db="EMBL/GenBank/DDBJ databases">
        <authorList>
            <person name="Rey-Velasco X."/>
        </authorList>
    </citation>
    <scope>NUCLEOTIDE SEQUENCE [LARGE SCALE GENOMIC DNA]</scope>
    <source>
        <strain evidence="3 4">F394</strain>
    </source>
</reference>
<dbReference type="Proteomes" id="UP001267426">
    <property type="component" value="Unassembled WGS sequence"/>
</dbReference>
<keyword evidence="2" id="KW-0472">Membrane</keyword>
<feature type="transmembrane region" description="Helical" evidence="2">
    <location>
        <begin position="613"/>
        <end position="636"/>
    </location>
</feature>
<dbReference type="RefSeq" id="WP_311661749.1">
    <property type="nucleotide sequence ID" value="NZ_JAVRHT010000003.1"/>
</dbReference>
<feature type="region of interest" description="Disordered" evidence="1">
    <location>
        <begin position="342"/>
        <end position="379"/>
    </location>
</feature>
<feature type="compositionally biased region" description="Low complexity" evidence="1">
    <location>
        <begin position="27"/>
        <end position="38"/>
    </location>
</feature>
<feature type="compositionally biased region" description="Low complexity" evidence="1">
    <location>
        <begin position="108"/>
        <end position="118"/>
    </location>
</feature>
<feature type="compositionally biased region" description="Low complexity" evidence="1">
    <location>
        <begin position="792"/>
        <end position="803"/>
    </location>
</feature>